<proteinExistence type="predicted"/>
<gene>
    <name evidence="2" type="ORF">SAMN06265368_0253</name>
</gene>
<keyword evidence="3" id="KW-1185">Reference proteome</keyword>
<feature type="compositionally biased region" description="Basic and acidic residues" evidence="1">
    <location>
        <begin position="202"/>
        <end position="214"/>
    </location>
</feature>
<dbReference type="RefSeq" id="WP_097151597.1">
    <property type="nucleotide sequence ID" value="NZ_OBEL01000001.1"/>
</dbReference>
<feature type="region of interest" description="Disordered" evidence="1">
    <location>
        <begin position="219"/>
        <end position="238"/>
    </location>
</feature>
<evidence type="ECO:0000256" key="1">
    <source>
        <dbReference type="SAM" id="MobiDB-lite"/>
    </source>
</evidence>
<name>A0A285N939_9HYPH</name>
<dbReference type="EMBL" id="OBEL01000001">
    <property type="protein sequence ID" value="SNZ05975.1"/>
    <property type="molecule type" value="Genomic_DNA"/>
</dbReference>
<sequence length="238" mass="26504">MKSSVRIDYKTASRFGLGVGLAFGLSACANGIGGTTYGTGVSQEEALLNDIQGIAAVSSGDKNQAQIDYSSRPGLVVPPQSSQLPNPLNASNTGRLVNAADWPKDPDLLRKAYHQRLETMNDQERKALLEAIRRMPPEQRAYIIKNDPRVTSFTQIEEPDYREPGKLKEYNQKVRERLAAINAANGKSGGKYKRKYLTQPPEKYRQHSPEVQRELDKVAVEGPEEKESKGLFSKLWPF</sequence>
<dbReference type="OrthoDB" id="7835439at2"/>
<organism evidence="2 3">
    <name type="scientific">Cohaesibacter gelatinilyticus</name>
    <dbReference type="NCBI Taxonomy" id="372072"/>
    <lineage>
        <taxon>Bacteria</taxon>
        <taxon>Pseudomonadati</taxon>
        <taxon>Pseudomonadota</taxon>
        <taxon>Alphaproteobacteria</taxon>
        <taxon>Hyphomicrobiales</taxon>
        <taxon>Cohaesibacteraceae</taxon>
    </lineage>
</organism>
<evidence type="ECO:0000313" key="2">
    <source>
        <dbReference type="EMBL" id="SNZ05975.1"/>
    </source>
</evidence>
<feature type="region of interest" description="Disordered" evidence="1">
    <location>
        <begin position="185"/>
        <end position="214"/>
    </location>
</feature>
<reference evidence="2 3" key="1">
    <citation type="submission" date="2017-09" db="EMBL/GenBank/DDBJ databases">
        <authorList>
            <person name="Ehlers B."/>
            <person name="Leendertz F.H."/>
        </authorList>
    </citation>
    <scope>NUCLEOTIDE SEQUENCE [LARGE SCALE GENOMIC DNA]</scope>
    <source>
        <strain evidence="2 3">DSM 18289</strain>
    </source>
</reference>
<dbReference type="PROSITE" id="PS51257">
    <property type="entry name" value="PROKAR_LIPOPROTEIN"/>
    <property type="match status" value="1"/>
</dbReference>
<dbReference type="AlphaFoldDB" id="A0A285N939"/>
<protein>
    <submittedName>
        <fullName evidence="2">Uncharacterized protein</fullName>
    </submittedName>
</protein>
<accession>A0A285N939</accession>
<evidence type="ECO:0000313" key="3">
    <source>
        <dbReference type="Proteomes" id="UP000219439"/>
    </source>
</evidence>
<dbReference type="Proteomes" id="UP000219439">
    <property type="component" value="Unassembled WGS sequence"/>
</dbReference>
<feature type="compositionally biased region" description="Basic and acidic residues" evidence="1">
    <location>
        <begin position="219"/>
        <end position="229"/>
    </location>
</feature>